<dbReference type="Gene3D" id="1.10.8.270">
    <property type="entry name" value="putative rabgap domain of human tbc1 domain family member 14 like domains"/>
    <property type="match status" value="1"/>
</dbReference>
<dbReference type="Pfam" id="PF00566">
    <property type="entry name" value="RabGAP-TBC"/>
    <property type="match status" value="1"/>
</dbReference>
<dbReference type="GO" id="GO:0031030">
    <property type="term" value="P:negative regulation of septation initiation signaling"/>
    <property type="evidence" value="ECO:0007669"/>
    <property type="project" value="TreeGrafter"/>
</dbReference>
<evidence type="ECO:0000313" key="8">
    <source>
        <dbReference type="Proteomes" id="UP000769157"/>
    </source>
</evidence>
<comment type="caution">
    <text evidence="7">The sequence shown here is derived from an EMBL/GenBank/DDBJ whole genome shotgun (WGS) entry which is preliminary data.</text>
</comment>
<evidence type="ECO:0000256" key="3">
    <source>
        <dbReference type="ARBA" id="ARBA00023212"/>
    </source>
</evidence>
<dbReference type="PANTHER" id="PTHR22957">
    <property type="entry name" value="TBC1 DOMAIN FAMILY MEMBER GTPASE-ACTIVATING PROTEIN"/>
    <property type="match status" value="1"/>
</dbReference>
<keyword evidence="8" id="KW-1185">Reference proteome</keyword>
<dbReference type="GO" id="GO:0044732">
    <property type="term" value="C:mitotic spindle pole body"/>
    <property type="evidence" value="ECO:0007669"/>
    <property type="project" value="TreeGrafter"/>
</dbReference>
<dbReference type="PROSITE" id="PS50086">
    <property type="entry name" value="TBC_RABGAP"/>
    <property type="match status" value="1"/>
</dbReference>
<evidence type="ECO:0000256" key="2">
    <source>
        <dbReference type="ARBA" id="ARBA00022490"/>
    </source>
</evidence>
<keyword evidence="2" id="KW-0963">Cytoplasm</keyword>
<feature type="domain" description="Rab-GAP TBC" evidence="6">
    <location>
        <begin position="43"/>
        <end position="236"/>
    </location>
</feature>
<dbReference type="SMART" id="SM00164">
    <property type="entry name" value="TBC"/>
    <property type="match status" value="1"/>
</dbReference>
<dbReference type="Gene3D" id="1.10.472.80">
    <property type="entry name" value="Ypt/Rab-GAP domain of gyp1p, domain 3"/>
    <property type="match status" value="1"/>
</dbReference>
<comment type="similarity">
    <text evidence="5">Belongs to the BUB2 family.</text>
</comment>
<evidence type="ECO:0000259" key="6">
    <source>
        <dbReference type="PROSITE" id="PS50086"/>
    </source>
</evidence>
<reference evidence="7" key="1">
    <citation type="journal article" date="2021" name="Open Biol.">
        <title>Shared evolutionary footprints suggest mitochondrial oxidative damage underlies multiple complex I losses in fungi.</title>
        <authorList>
            <person name="Schikora-Tamarit M.A."/>
            <person name="Marcet-Houben M."/>
            <person name="Nosek J."/>
            <person name="Gabaldon T."/>
        </authorList>
    </citation>
    <scope>NUCLEOTIDE SEQUENCE</scope>
    <source>
        <strain evidence="7">CBS6075</strain>
    </source>
</reference>
<comment type="subcellular location">
    <subcellularLocation>
        <location evidence="1">Cytoplasm</location>
        <location evidence="1">Cytoskeleton</location>
    </subcellularLocation>
</comment>
<name>A0A9P8P744_9ASCO</name>
<dbReference type="InterPro" id="IPR000195">
    <property type="entry name" value="Rab-GAP-TBC_dom"/>
</dbReference>
<dbReference type="SUPFAM" id="SSF47923">
    <property type="entry name" value="Ypt/Rab-GAP domain of gyp1p"/>
    <property type="match status" value="2"/>
</dbReference>
<dbReference type="GeneID" id="70236033"/>
<dbReference type="RefSeq" id="XP_046061083.1">
    <property type="nucleotide sequence ID" value="XM_046205106.1"/>
</dbReference>
<accession>A0A9P8P744</accession>
<evidence type="ECO:0000313" key="7">
    <source>
        <dbReference type="EMBL" id="KAH3665879.1"/>
    </source>
</evidence>
<dbReference type="EMBL" id="JAEUBE010000295">
    <property type="protein sequence ID" value="KAH3665879.1"/>
    <property type="molecule type" value="Genomic_DNA"/>
</dbReference>
<dbReference type="OrthoDB" id="10263206at2759"/>
<evidence type="ECO:0000256" key="5">
    <source>
        <dbReference type="ARBA" id="ARBA00061049"/>
    </source>
</evidence>
<evidence type="ECO:0000256" key="1">
    <source>
        <dbReference type="ARBA" id="ARBA00004245"/>
    </source>
</evidence>
<protein>
    <recommendedName>
        <fullName evidence="6">Rab-GAP TBC domain-containing protein</fullName>
    </recommendedName>
</protein>
<proteinExistence type="inferred from homology"/>
<dbReference type="InterPro" id="IPR035969">
    <property type="entry name" value="Rab-GAP_TBC_sf"/>
</dbReference>
<dbReference type="FunFam" id="1.10.8.270:FF:000035">
    <property type="entry name" value="Cell cycle arrest protein BUB2"/>
    <property type="match status" value="1"/>
</dbReference>
<gene>
    <name evidence="7" type="ORF">OGAPHI_004068</name>
</gene>
<reference evidence="7" key="2">
    <citation type="submission" date="2021-01" db="EMBL/GenBank/DDBJ databases">
        <authorList>
            <person name="Schikora-Tamarit M.A."/>
        </authorList>
    </citation>
    <scope>NUCLEOTIDE SEQUENCE</scope>
    <source>
        <strain evidence="7">CBS6075</strain>
    </source>
</reference>
<keyword evidence="4" id="KW-0131">Cell cycle</keyword>
<evidence type="ECO:0000256" key="4">
    <source>
        <dbReference type="ARBA" id="ARBA00023306"/>
    </source>
</evidence>
<dbReference type="GO" id="GO:0005096">
    <property type="term" value="F:GTPase activator activity"/>
    <property type="evidence" value="ECO:0007669"/>
    <property type="project" value="TreeGrafter"/>
</dbReference>
<organism evidence="7 8">
    <name type="scientific">Ogataea philodendri</name>
    <dbReference type="NCBI Taxonomy" id="1378263"/>
    <lineage>
        <taxon>Eukaryota</taxon>
        <taxon>Fungi</taxon>
        <taxon>Dikarya</taxon>
        <taxon>Ascomycota</taxon>
        <taxon>Saccharomycotina</taxon>
        <taxon>Pichiomycetes</taxon>
        <taxon>Pichiales</taxon>
        <taxon>Pichiaceae</taxon>
        <taxon>Ogataea</taxon>
    </lineage>
</organism>
<dbReference type="PANTHER" id="PTHR22957:SF263">
    <property type="entry name" value="MITOTIC CHECK POINT PROTEIN BUB2"/>
    <property type="match status" value="1"/>
</dbReference>
<sequence>MKDKKGRRKDAIERFIESDQTVVLSSLNQLRYTILCEGLPKEGGLCPYRTYVWSILLRVEPLDIDYYSKLVDQGPSDAFSKIQNDAFRTFQKDEEFNKKVSTGVLMRILNSHALEVESMQLHKSEILASPYVQGMNVLAAPFAYVCRSEVEAFALYSQLVDHQIPTYTTPNLMGVLNGVKLVDIILQLIDAKLYNHLKSKMLTAKIYALPSVLTLSACTPPLDHVLELWDFLFSYGVHLNIFFVVAQTILIRDELLKSSNPMIQLRELPKLDARKIIKLSLTLVKKTPDKLYDLIVRHVREDVEDEIAEMELASG</sequence>
<dbReference type="AlphaFoldDB" id="A0A9P8P744"/>
<keyword evidence="3" id="KW-0206">Cytoskeleton</keyword>
<dbReference type="Proteomes" id="UP000769157">
    <property type="component" value="Unassembled WGS sequence"/>
</dbReference>